<keyword evidence="1" id="KW-1185">Reference proteome</keyword>
<name>A0A915I2Q7_ROMCU</name>
<proteinExistence type="predicted"/>
<reference evidence="2" key="1">
    <citation type="submission" date="2022-11" db="UniProtKB">
        <authorList>
            <consortium name="WormBaseParasite"/>
        </authorList>
    </citation>
    <scope>IDENTIFICATION</scope>
</reference>
<accession>A0A915I2Q7</accession>
<protein>
    <submittedName>
        <fullName evidence="2">Breast cancer type 1 susceptibility protein</fullName>
    </submittedName>
</protein>
<evidence type="ECO:0000313" key="1">
    <source>
        <dbReference type="Proteomes" id="UP000887565"/>
    </source>
</evidence>
<sequence>TPCDFQISKCNEIDAEHYSEIVAINVDPRKKLKNSSNNSIDHYAKINKKRRQTIEIAPMKRVEDFRPTSNETLVEKSPVLIEDMTNDTNRKNDKENVRESIKINEKVDSFNNMADEYFYDFAPFYRRRKKSSILDQMNQFMSLKRSSKKNSIRCDSVVVEEPLYANTIISTREAKLIRNDN</sequence>
<dbReference type="AlphaFoldDB" id="A0A915I2Q7"/>
<evidence type="ECO:0000313" key="2">
    <source>
        <dbReference type="WBParaSite" id="nRc.2.0.1.t08120-RA"/>
    </source>
</evidence>
<dbReference type="Proteomes" id="UP000887565">
    <property type="component" value="Unplaced"/>
</dbReference>
<organism evidence="1 2">
    <name type="scientific">Romanomermis culicivorax</name>
    <name type="common">Nematode worm</name>
    <dbReference type="NCBI Taxonomy" id="13658"/>
    <lineage>
        <taxon>Eukaryota</taxon>
        <taxon>Metazoa</taxon>
        <taxon>Ecdysozoa</taxon>
        <taxon>Nematoda</taxon>
        <taxon>Enoplea</taxon>
        <taxon>Dorylaimia</taxon>
        <taxon>Mermithida</taxon>
        <taxon>Mermithoidea</taxon>
        <taxon>Mermithidae</taxon>
        <taxon>Romanomermis</taxon>
    </lineage>
</organism>
<dbReference type="WBParaSite" id="nRc.2.0.1.t08120-RA">
    <property type="protein sequence ID" value="nRc.2.0.1.t08120-RA"/>
    <property type="gene ID" value="nRc.2.0.1.g08120"/>
</dbReference>